<dbReference type="PANTHER" id="PTHR34700">
    <property type="entry name" value="POTASSIUM BINDING PROTEIN KBP"/>
    <property type="match status" value="1"/>
</dbReference>
<dbReference type="PANTHER" id="PTHR34700:SF4">
    <property type="entry name" value="PHAGE-LIKE ELEMENT PBSX PROTEIN XKDP"/>
    <property type="match status" value="1"/>
</dbReference>
<evidence type="ECO:0000313" key="2">
    <source>
        <dbReference type="EMBL" id="MPM88019.1"/>
    </source>
</evidence>
<reference evidence="2" key="1">
    <citation type="submission" date="2019-08" db="EMBL/GenBank/DDBJ databases">
        <authorList>
            <person name="Kucharzyk K."/>
            <person name="Murdoch R.W."/>
            <person name="Higgins S."/>
            <person name="Loffler F."/>
        </authorList>
    </citation>
    <scope>NUCLEOTIDE SEQUENCE</scope>
</reference>
<dbReference type="SUPFAM" id="SSF54106">
    <property type="entry name" value="LysM domain"/>
    <property type="match status" value="1"/>
</dbReference>
<comment type="caution">
    <text evidence="2">The sequence shown here is derived from an EMBL/GenBank/DDBJ whole genome shotgun (WGS) entry which is preliminary data.</text>
</comment>
<organism evidence="2">
    <name type="scientific">bioreactor metagenome</name>
    <dbReference type="NCBI Taxonomy" id="1076179"/>
    <lineage>
        <taxon>unclassified sequences</taxon>
        <taxon>metagenomes</taxon>
        <taxon>ecological metagenomes</taxon>
    </lineage>
</organism>
<dbReference type="Gene3D" id="3.10.350.10">
    <property type="entry name" value="LysM domain"/>
    <property type="match status" value="1"/>
</dbReference>
<dbReference type="CDD" id="cd00118">
    <property type="entry name" value="LysM"/>
    <property type="match status" value="1"/>
</dbReference>
<evidence type="ECO:0000259" key="1">
    <source>
        <dbReference type="PROSITE" id="PS51782"/>
    </source>
</evidence>
<dbReference type="AlphaFoldDB" id="A0A645DFH7"/>
<dbReference type="PROSITE" id="PS51782">
    <property type="entry name" value="LYSM"/>
    <property type="match status" value="1"/>
</dbReference>
<dbReference type="SMART" id="SM00257">
    <property type="entry name" value="LysM"/>
    <property type="match status" value="1"/>
</dbReference>
<protein>
    <recommendedName>
        <fullName evidence="1">LysM domain-containing protein</fullName>
    </recommendedName>
</protein>
<dbReference type="EMBL" id="VSSQ01035720">
    <property type="protein sequence ID" value="MPM88019.1"/>
    <property type="molecule type" value="Genomic_DNA"/>
</dbReference>
<name>A0A645DFH7_9ZZZZ</name>
<dbReference type="InterPro" id="IPR036779">
    <property type="entry name" value="LysM_dom_sf"/>
</dbReference>
<gene>
    <name evidence="2" type="ORF">SDC9_135120</name>
</gene>
<dbReference type="InterPro" id="IPR052196">
    <property type="entry name" value="Bact_Kbp"/>
</dbReference>
<dbReference type="InterPro" id="IPR018392">
    <property type="entry name" value="LysM"/>
</dbReference>
<dbReference type="Pfam" id="PF01476">
    <property type="entry name" value="LysM"/>
    <property type="match status" value="1"/>
</dbReference>
<feature type="domain" description="LysM" evidence="1">
    <location>
        <begin position="171"/>
        <end position="220"/>
    </location>
</feature>
<accession>A0A645DFH7</accession>
<sequence length="221" mass="24821">MSYAIFFDHNGVTYRIPTNPEELKITSAQANEKYEILGLGQVVVPTGMELREYAFEAEFPHSPRSYGETPGQFEGPYFYLNQFRAWREEKVPVRFIVQSDLSKDINIRVLIEELTITEKAGEEGDKYVEFKLLEYKAFVKKSVTVITSSNGTRIAKVSTATSTTKNPKAGSTYTVQSGDTLWAIAKKVYGDGAKYTDLYAANKDKVKNPNLVYTGQVLTVP</sequence>
<proteinExistence type="predicted"/>